<evidence type="ECO:0000313" key="3">
    <source>
        <dbReference type="Proteomes" id="UP000823926"/>
    </source>
</evidence>
<organism evidence="2 3">
    <name type="scientific">Candidatus Rikenella faecigallinarum</name>
    <dbReference type="NCBI Taxonomy" id="2838745"/>
    <lineage>
        <taxon>Bacteria</taxon>
        <taxon>Pseudomonadati</taxon>
        <taxon>Bacteroidota</taxon>
        <taxon>Bacteroidia</taxon>
        <taxon>Bacteroidales</taxon>
        <taxon>Rikenellaceae</taxon>
        <taxon>Rikenella</taxon>
    </lineage>
</organism>
<accession>A0A9D1QEE0</accession>
<reference evidence="2" key="2">
    <citation type="submission" date="2021-04" db="EMBL/GenBank/DDBJ databases">
        <authorList>
            <person name="Gilroy R."/>
        </authorList>
    </citation>
    <scope>NUCLEOTIDE SEQUENCE</scope>
    <source>
        <strain evidence="2">ChiBcec15-1070</strain>
    </source>
</reference>
<evidence type="ECO:0000256" key="1">
    <source>
        <dbReference type="SAM" id="SignalP"/>
    </source>
</evidence>
<dbReference type="EMBL" id="DXHL01000029">
    <property type="protein sequence ID" value="HIW11079.1"/>
    <property type="molecule type" value="Genomic_DNA"/>
</dbReference>
<comment type="caution">
    <text evidence="2">The sequence shown here is derived from an EMBL/GenBank/DDBJ whole genome shotgun (WGS) entry which is preliminary data.</text>
</comment>
<keyword evidence="1" id="KW-0732">Signal</keyword>
<name>A0A9D1QEE0_9BACT</name>
<gene>
    <name evidence="2" type="ORF">H9888_06220</name>
</gene>
<proteinExistence type="predicted"/>
<feature type="signal peptide" evidence="1">
    <location>
        <begin position="1"/>
        <end position="21"/>
    </location>
</feature>
<sequence length="404" mass="46560">MKAFLQTLCIAFAGSCFYVHGAEYPPAIRPYAEFVEQCSTSPVDYVMGLFERYDVVILSERHHAEITQYDFINQLIADPRFAEQVGHVMTESGSYHLNERLNHILGSIYRDDSAAREQVLALIRDMYFRPLHTETNFYSLLMGIYQTNKGLDSSRKVKLYMTDVSFDWSETAGMTHEQYTAFYTRFMGSRDAVLAEHAVGELYKIFSRRKMGMPGKALIILNTRHAYRYFPNKWHHDMAAQYIMDRFPGRVANVMLHDCLAPSDHLSRDKPLHKGKWDAAFAACGNKAVGFDLAGTPFGADPFESIIKIRGDVRWQDMFTGYIFYRPFSEWQLCVGIEGVVPDAFVGEYRRRLAIFLGKEPDEVQLQSTCEKLNRVRCSIPYSVLGKMHRQIARHLQTEAERKE</sequence>
<reference evidence="2" key="1">
    <citation type="journal article" date="2021" name="PeerJ">
        <title>Extensive microbial diversity within the chicken gut microbiome revealed by metagenomics and culture.</title>
        <authorList>
            <person name="Gilroy R."/>
            <person name="Ravi A."/>
            <person name="Getino M."/>
            <person name="Pursley I."/>
            <person name="Horton D.L."/>
            <person name="Alikhan N.F."/>
            <person name="Baker D."/>
            <person name="Gharbi K."/>
            <person name="Hall N."/>
            <person name="Watson M."/>
            <person name="Adriaenssens E.M."/>
            <person name="Foster-Nyarko E."/>
            <person name="Jarju S."/>
            <person name="Secka A."/>
            <person name="Antonio M."/>
            <person name="Oren A."/>
            <person name="Chaudhuri R.R."/>
            <person name="La Ragione R."/>
            <person name="Hildebrand F."/>
            <person name="Pallen M.J."/>
        </authorList>
    </citation>
    <scope>NUCLEOTIDE SEQUENCE</scope>
    <source>
        <strain evidence="2">ChiBcec15-1070</strain>
    </source>
</reference>
<evidence type="ECO:0000313" key="2">
    <source>
        <dbReference type="EMBL" id="HIW11079.1"/>
    </source>
</evidence>
<dbReference type="AlphaFoldDB" id="A0A9D1QEE0"/>
<evidence type="ECO:0008006" key="4">
    <source>
        <dbReference type="Google" id="ProtNLM"/>
    </source>
</evidence>
<protein>
    <recommendedName>
        <fullName evidence="4">Haem-binding uptake Tiki superfamily ChaN domain-containing protein</fullName>
    </recommendedName>
</protein>
<feature type="chain" id="PRO_5038670544" description="Haem-binding uptake Tiki superfamily ChaN domain-containing protein" evidence="1">
    <location>
        <begin position="22"/>
        <end position="404"/>
    </location>
</feature>
<dbReference type="Proteomes" id="UP000823926">
    <property type="component" value="Unassembled WGS sequence"/>
</dbReference>
<dbReference type="PROSITE" id="PS51257">
    <property type="entry name" value="PROKAR_LIPOPROTEIN"/>
    <property type="match status" value="1"/>
</dbReference>